<accession>A0A1G9EMK2</accession>
<proteinExistence type="predicted"/>
<dbReference type="Proteomes" id="UP000199328">
    <property type="component" value="Unassembled WGS sequence"/>
</dbReference>
<dbReference type="InterPro" id="IPR023157">
    <property type="entry name" value="AGR-C-984p-like_sf"/>
</dbReference>
<dbReference type="RefSeq" id="WP_092500578.1">
    <property type="nucleotide sequence ID" value="NZ_FNFV01000004.1"/>
</dbReference>
<dbReference type="SUPFAM" id="SSF158837">
    <property type="entry name" value="AGR C 984p-like"/>
    <property type="match status" value="1"/>
</dbReference>
<keyword evidence="2" id="KW-1185">Reference proteome</keyword>
<protein>
    <recommendedName>
        <fullName evidence="3">Flagellar protein</fullName>
    </recommendedName>
</protein>
<sequence>MSFRPALPLTGWAGWKFLERTRAAQQSAFDRSPGIQRETAYFEARIATVGSAAELVADPRLLRVALGAFGLDGDLPNRYFIRKVLEEGTLKPGALANRLADARYRDMARAFGFGDSDPPNTGLPGFGARIARQYRARQFEIAVGRQDEALRLALSADRELAEIARASTTDDGRWFLVMGRPPLRKVVETALGLPAGIGALDLDRQLADFRRAAQERLGDGEVATLADGSRRETLIRLFLARSAAQRTGLPAATPATAAAGVALSLLQMTAPARR</sequence>
<dbReference type="Pfam" id="PF06748">
    <property type="entry name" value="DUF1217"/>
    <property type="match status" value="1"/>
</dbReference>
<dbReference type="EMBL" id="FNFV01000004">
    <property type="protein sequence ID" value="SDK77356.1"/>
    <property type="molecule type" value="Genomic_DNA"/>
</dbReference>
<evidence type="ECO:0000313" key="1">
    <source>
        <dbReference type="EMBL" id="SDK77356.1"/>
    </source>
</evidence>
<dbReference type="Gene3D" id="1.10.3700.10">
    <property type="entry name" value="AGR C 984p-like"/>
    <property type="match status" value="1"/>
</dbReference>
<dbReference type="STRING" id="990712.SAMN05216257_104379"/>
<evidence type="ECO:0000313" key="2">
    <source>
        <dbReference type="Proteomes" id="UP000199328"/>
    </source>
</evidence>
<name>A0A1G9EMK2_9RHOB</name>
<dbReference type="AlphaFoldDB" id="A0A1G9EMK2"/>
<evidence type="ECO:0008006" key="3">
    <source>
        <dbReference type="Google" id="ProtNLM"/>
    </source>
</evidence>
<gene>
    <name evidence="1" type="ORF">SAMN05216257_104379</name>
</gene>
<organism evidence="1 2">
    <name type="scientific">Meinhardsimonia xiamenensis</name>
    <dbReference type="NCBI Taxonomy" id="990712"/>
    <lineage>
        <taxon>Bacteria</taxon>
        <taxon>Pseudomonadati</taxon>
        <taxon>Pseudomonadota</taxon>
        <taxon>Alphaproteobacteria</taxon>
        <taxon>Rhodobacterales</taxon>
        <taxon>Paracoccaceae</taxon>
        <taxon>Meinhardsimonia</taxon>
    </lineage>
</organism>
<reference evidence="2" key="1">
    <citation type="submission" date="2016-10" db="EMBL/GenBank/DDBJ databases">
        <authorList>
            <person name="Varghese N."/>
            <person name="Submissions S."/>
        </authorList>
    </citation>
    <scope>NUCLEOTIDE SEQUENCE [LARGE SCALE GENOMIC DNA]</scope>
    <source>
        <strain evidence="2">CGMCC 1.10789</strain>
    </source>
</reference>
<dbReference type="OrthoDB" id="7824597at2"/>
<dbReference type="InterPro" id="IPR010626">
    <property type="entry name" value="DUF1217"/>
</dbReference>